<dbReference type="Gene3D" id="2.30.30.40">
    <property type="entry name" value="SH3 Domains"/>
    <property type="match status" value="1"/>
</dbReference>
<evidence type="ECO:0000256" key="1">
    <source>
        <dbReference type="SAM" id="SignalP"/>
    </source>
</evidence>
<keyword evidence="1" id="KW-0732">Signal</keyword>
<feature type="chain" id="PRO_5032664855" description="SH3b domain-containing protein" evidence="1">
    <location>
        <begin position="23"/>
        <end position="156"/>
    </location>
</feature>
<name>A0A806KHY9_9BACT</name>
<reference evidence="2" key="1">
    <citation type="submission" date="2012-03" db="EMBL/GenBank/DDBJ databases">
        <title>Functional metagenomics reveals considerable lignocellulase gene clusters in the gut microbiome of a wood-feeding higher termite.</title>
        <authorList>
            <person name="Liu N."/>
        </authorList>
    </citation>
    <scope>NUCLEOTIDE SEQUENCE</scope>
</reference>
<evidence type="ECO:0008006" key="3">
    <source>
        <dbReference type="Google" id="ProtNLM"/>
    </source>
</evidence>
<protein>
    <recommendedName>
        <fullName evidence="3">SH3b domain-containing protein</fullName>
    </recommendedName>
</protein>
<dbReference type="EMBL" id="JQ844203">
    <property type="protein sequence ID" value="AGS52634.1"/>
    <property type="molecule type" value="Genomic_DNA"/>
</dbReference>
<organism evidence="2">
    <name type="scientific">uncultured bacterium contig00043</name>
    <dbReference type="NCBI Taxonomy" id="1181530"/>
    <lineage>
        <taxon>Bacteria</taxon>
        <taxon>environmental samples</taxon>
    </lineage>
</organism>
<feature type="signal peptide" evidence="1">
    <location>
        <begin position="1"/>
        <end position="22"/>
    </location>
</feature>
<dbReference type="AlphaFoldDB" id="A0A806KHY9"/>
<sequence>MKKIFILLAMGFAVIGFVSAQASKGGTMYVATKTLALKSSTGFFASTKGTLNYGDRVTVLQINGKYVEVRSASNSSLTGWVQTSNLSARQIASGNSSTASAREVALAGKGFNQEVENSYKSKGSLNYADVDFIEALSLNEADLKRFLEEGRLKMGE</sequence>
<accession>A0A806KHY9</accession>
<proteinExistence type="predicted"/>
<evidence type="ECO:0000313" key="2">
    <source>
        <dbReference type="EMBL" id="AGS52634.1"/>
    </source>
</evidence>